<dbReference type="EMBL" id="BART01007679">
    <property type="protein sequence ID" value="GAG61649.1"/>
    <property type="molecule type" value="Genomic_DNA"/>
</dbReference>
<sequence>IDYNALITGGNTLLFRDDGIVIFSSADGWLTISADTGIIISGMMEMDANQQFDGSADGVVNFTKAGAISDADFTTDTSGLIGIDTTNDRIYFKTAATADWHYCAKDAGISFPETTCPACSEMFIKGDEIAWIVDDFATDGAPHTSPYHKRCI</sequence>
<organism evidence="1">
    <name type="scientific">marine sediment metagenome</name>
    <dbReference type="NCBI Taxonomy" id="412755"/>
    <lineage>
        <taxon>unclassified sequences</taxon>
        <taxon>metagenomes</taxon>
        <taxon>ecological metagenomes</taxon>
    </lineage>
</organism>
<feature type="non-terminal residue" evidence="1">
    <location>
        <position position="1"/>
    </location>
</feature>
<proteinExistence type="predicted"/>
<protein>
    <submittedName>
        <fullName evidence="1">Uncharacterized protein</fullName>
    </submittedName>
</protein>
<name>X0YXQ0_9ZZZZ</name>
<dbReference type="AlphaFoldDB" id="X0YXQ0"/>
<comment type="caution">
    <text evidence="1">The sequence shown here is derived from an EMBL/GenBank/DDBJ whole genome shotgun (WGS) entry which is preliminary data.</text>
</comment>
<accession>X0YXQ0</accession>
<reference evidence="1" key="1">
    <citation type="journal article" date="2014" name="Front. Microbiol.">
        <title>High frequency of phylogenetically diverse reductive dehalogenase-homologous genes in deep subseafloor sedimentary metagenomes.</title>
        <authorList>
            <person name="Kawai M."/>
            <person name="Futagami T."/>
            <person name="Toyoda A."/>
            <person name="Takaki Y."/>
            <person name="Nishi S."/>
            <person name="Hori S."/>
            <person name="Arai W."/>
            <person name="Tsubouchi T."/>
            <person name="Morono Y."/>
            <person name="Uchiyama I."/>
            <person name="Ito T."/>
            <person name="Fujiyama A."/>
            <person name="Inagaki F."/>
            <person name="Takami H."/>
        </authorList>
    </citation>
    <scope>NUCLEOTIDE SEQUENCE</scope>
    <source>
        <strain evidence="1">Expedition CK06-06</strain>
    </source>
</reference>
<gene>
    <name evidence="1" type="ORF">S01H4_17434</name>
</gene>
<evidence type="ECO:0000313" key="1">
    <source>
        <dbReference type="EMBL" id="GAG61649.1"/>
    </source>
</evidence>